<evidence type="ECO:0000313" key="9">
    <source>
        <dbReference type="Proteomes" id="UP000604765"/>
    </source>
</evidence>
<dbReference type="Pfam" id="PF00375">
    <property type="entry name" value="SDF"/>
    <property type="match status" value="1"/>
</dbReference>
<feature type="transmembrane region" description="Helical" evidence="7">
    <location>
        <begin position="7"/>
        <end position="29"/>
    </location>
</feature>
<evidence type="ECO:0000256" key="5">
    <source>
        <dbReference type="ARBA" id="ARBA00022989"/>
    </source>
</evidence>
<keyword evidence="6 7" id="KW-0472">Membrane</keyword>
<evidence type="ECO:0000256" key="2">
    <source>
        <dbReference type="ARBA" id="ARBA00022448"/>
    </source>
</evidence>
<evidence type="ECO:0000256" key="3">
    <source>
        <dbReference type="ARBA" id="ARBA00022475"/>
    </source>
</evidence>
<dbReference type="EMBL" id="BNJR01000008">
    <property type="protein sequence ID" value="GHP13458.1"/>
    <property type="molecule type" value="Genomic_DNA"/>
</dbReference>
<keyword evidence="5 7" id="KW-1133">Transmembrane helix</keyword>
<dbReference type="RefSeq" id="WP_203629501.1">
    <property type="nucleotide sequence ID" value="NZ_BNJR01000008.1"/>
</dbReference>
<keyword evidence="3" id="KW-1003">Cell membrane</keyword>
<feature type="transmembrane region" description="Helical" evidence="7">
    <location>
        <begin position="348"/>
        <end position="369"/>
    </location>
</feature>
<dbReference type="PANTHER" id="PTHR42865:SF7">
    <property type="entry name" value="PROTON_GLUTAMATE-ASPARTATE SYMPORTER"/>
    <property type="match status" value="1"/>
</dbReference>
<feature type="transmembrane region" description="Helical" evidence="7">
    <location>
        <begin position="178"/>
        <end position="199"/>
    </location>
</feature>
<keyword evidence="4 7" id="KW-0812">Transmembrane</keyword>
<dbReference type="Gene3D" id="1.10.3860.10">
    <property type="entry name" value="Sodium:dicarboxylate symporter"/>
    <property type="match status" value="1"/>
</dbReference>
<evidence type="ECO:0000256" key="6">
    <source>
        <dbReference type="ARBA" id="ARBA00023136"/>
    </source>
</evidence>
<evidence type="ECO:0000313" key="8">
    <source>
        <dbReference type="EMBL" id="GHP13458.1"/>
    </source>
</evidence>
<dbReference type="InterPro" id="IPR001991">
    <property type="entry name" value="Na-dicarboxylate_symporter"/>
</dbReference>
<dbReference type="PANTHER" id="PTHR42865">
    <property type="entry name" value="PROTON/GLUTAMATE-ASPARTATE SYMPORTER"/>
    <property type="match status" value="1"/>
</dbReference>
<evidence type="ECO:0000256" key="4">
    <source>
        <dbReference type="ARBA" id="ARBA00022692"/>
    </source>
</evidence>
<comment type="subcellular location">
    <subcellularLocation>
        <location evidence="1">Cell membrane</location>
        <topology evidence="1">Multi-pass membrane protein</topology>
    </subcellularLocation>
</comment>
<feature type="transmembrane region" description="Helical" evidence="7">
    <location>
        <begin position="140"/>
        <end position="157"/>
    </location>
</feature>
<proteinExistence type="predicted"/>
<reference evidence="8 9" key="1">
    <citation type="journal article" date="2021" name="Int. J. Syst. Evol. Microbiol.">
        <title>Lentilactobacillus fungorum sp. nov., isolated from spent mushroom substrates.</title>
        <authorList>
            <person name="Tohno M."/>
            <person name="Tanizawa Y."/>
            <person name="Kojima Y."/>
            <person name="Sakamoto M."/>
            <person name="Ohkuma M."/>
            <person name="Kobayashi H."/>
        </authorList>
    </citation>
    <scope>NUCLEOTIDE SEQUENCE [LARGE SCALE GENOMIC DNA]</scope>
    <source>
        <strain evidence="8 9">YK48G</strain>
    </source>
</reference>
<dbReference type="Proteomes" id="UP000604765">
    <property type="component" value="Unassembled WGS sequence"/>
</dbReference>
<sequence>MKQIMKNYGFSIILIAASVLGAIAGLAFGKRALVVQPVADIFLNLVFVLIVPIVFFSIADAISNMDSRGKLRKILMLFITIVVIGGVMTSLLALIVVNVISVAPSGSIGLGKSTAVAANFNVVNMLTVPDFYNLLSKNNMLPLIIFTIATGIAINALGKVGQPVKQVIHSMSEVCMKLVSYVMKLAPIGIGCYFAALVGKMGGQVISSIAQLAVVYVGFTILFFIITNPAMAYYGGGRAGLKAYFTNIWTPMATAMGTCSSAACIPVNLVASEKMNIPSEIANIIMPLGGSINKNGVVSVQIMKIAFLFAMFHRAFDLKNMALAVVVAVISGVIVGTIPSGGFIGEMFICSAFGFPTAVVPIIVIMGTLTDPFCTMNNVTSNPATAMVLARIVDGKDWIKAKIETVASQPQKVQN</sequence>
<gene>
    <name evidence="8" type="ORF">YK48G_08830</name>
</gene>
<dbReference type="PRINTS" id="PR00173">
    <property type="entry name" value="EDTRNSPORT"/>
</dbReference>
<name>A0ABQ3VX26_9LACO</name>
<dbReference type="SUPFAM" id="SSF118215">
    <property type="entry name" value="Proton glutamate symport protein"/>
    <property type="match status" value="1"/>
</dbReference>
<accession>A0ABQ3VX26</accession>
<organism evidence="8 9">
    <name type="scientific">Lentilactobacillus fungorum</name>
    <dbReference type="NCBI Taxonomy" id="2201250"/>
    <lineage>
        <taxon>Bacteria</taxon>
        <taxon>Bacillati</taxon>
        <taxon>Bacillota</taxon>
        <taxon>Bacilli</taxon>
        <taxon>Lactobacillales</taxon>
        <taxon>Lactobacillaceae</taxon>
        <taxon>Lentilactobacillus</taxon>
    </lineage>
</organism>
<keyword evidence="9" id="KW-1185">Reference proteome</keyword>
<evidence type="ECO:0000256" key="7">
    <source>
        <dbReference type="SAM" id="Phobius"/>
    </source>
</evidence>
<keyword evidence="2" id="KW-0813">Transport</keyword>
<feature type="transmembrane region" description="Helical" evidence="7">
    <location>
        <begin position="41"/>
        <end position="62"/>
    </location>
</feature>
<feature type="transmembrane region" description="Helical" evidence="7">
    <location>
        <begin position="205"/>
        <end position="226"/>
    </location>
</feature>
<dbReference type="InterPro" id="IPR036458">
    <property type="entry name" value="Na:dicarbo_symporter_sf"/>
</dbReference>
<comment type="caution">
    <text evidence="8">The sequence shown here is derived from an EMBL/GenBank/DDBJ whole genome shotgun (WGS) entry which is preliminary data.</text>
</comment>
<feature type="transmembrane region" description="Helical" evidence="7">
    <location>
        <begin position="322"/>
        <end position="341"/>
    </location>
</feature>
<evidence type="ECO:0000256" key="1">
    <source>
        <dbReference type="ARBA" id="ARBA00004651"/>
    </source>
</evidence>
<feature type="transmembrane region" description="Helical" evidence="7">
    <location>
        <begin position="74"/>
        <end position="100"/>
    </location>
</feature>
<protein>
    <submittedName>
        <fullName evidence="8">Sodium:proton antiporter</fullName>
    </submittedName>
</protein>